<dbReference type="InterPro" id="IPR019956">
    <property type="entry name" value="Ubiquitin_dom"/>
</dbReference>
<dbReference type="Gene3D" id="3.10.20.90">
    <property type="entry name" value="Phosphatidylinositol 3-kinase Catalytic Subunit, Chain A, domain 1"/>
    <property type="match status" value="2"/>
</dbReference>
<dbReference type="AlphaFoldDB" id="A0A7K7Y0N9"/>
<comment type="cofactor">
    <cofactor evidence="2">
        <name>Mg(2+)</name>
        <dbReference type="ChEBI" id="CHEBI:18420"/>
    </cofactor>
</comment>
<dbReference type="Gene3D" id="3.30.460.10">
    <property type="entry name" value="Beta Polymerase, domain 2"/>
    <property type="match status" value="1"/>
</dbReference>
<comment type="catalytic activity">
    <reaction evidence="1">
        <text>3 ATP = 5'-triphosphoadenylyl-(2'-&gt;5')-adenylyl-(2'-&gt;5')-adenosine + 2 diphosphate</text>
        <dbReference type="Rhea" id="RHEA:34407"/>
        <dbReference type="ChEBI" id="CHEBI:30616"/>
        <dbReference type="ChEBI" id="CHEBI:33019"/>
        <dbReference type="ChEBI" id="CHEBI:67143"/>
        <dbReference type="EC" id="2.7.7.84"/>
    </reaction>
</comment>
<dbReference type="PANTHER" id="PTHR11258:SF7">
    <property type="entry name" value="2'-5'-OLIGOADENYLATE SYNTHASE-LIKE PROTEIN 2"/>
    <property type="match status" value="1"/>
</dbReference>
<dbReference type="PRINTS" id="PR00348">
    <property type="entry name" value="UBIQUITIN"/>
</dbReference>
<dbReference type="InterPro" id="IPR018952">
    <property type="entry name" value="2-5-oligoAdlate_synth_1_dom2/C"/>
</dbReference>
<feature type="domain" description="Ubiquitin-like" evidence="11">
    <location>
        <begin position="342"/>
        <end position="423"/>
    </location>
</feature>
<dbReference type="SMART" id="SM00213">
    <property type="entry name" value="UBQ"/>
    <property type="match status" value="2"/>
</dbReference>
<dbReference type="GO" id="GO:0005829">
    <property type="term" value="C:cytosol"/>
    <property type="evidence" value="ECO:0007669"/>
    <property type="project" value="TreeGrafter"/>
</dbReference>
<sequence>LRTVTTKKLDAWIKENLQPSTDFSAQVKKTVWQICEFLKTTCFEDNIHVQKTVKGGSAGKGTALKNNSDADVVLFLSCLPSYQEQKQNRKVILDLIKIRLKACRDSLQFEVYIGEPKYKGPDSMPRSLSLTLSSKETGESIDVDILPAYDALGQVTQAVPPKAEVYVRLLHACSHPGEFSPCFTELQKMFVKRCPAKLKDLLRLVKYWYKEMLNPEYPYAHLPPKYALELLTIYAWEEGTGSCNFFDTAQGFRTVLELLCQHREICVYWEENYTLQHREIGAHIKQLLCSPRPVILDPADPTGILGQDKDWNLMAQAAARYCHSLPCLENVEPWNVQPARPVTIEVMQLSGTKLMMKCVSPYTTVRRLKEMIQQNWGISTYTQRLAQQEPGRSNIILQDCDTLAKHGIFYNTTLVLLQTEPQEMQVLVKDDKNRTTTYTVLPTDTVRQLKEKIQARQGPSANEQRLTYGSRELEDRHTLAHYDVKPMSTIYMLLRLRGGACP</sequence>
<keyword evidence="10" id="KW-0051">Antiviral defense</keyword>
<evidence type="ECO:0000256" key="1">
    <source>
        <dbReference type="ARBA" id="ARBA00001112"/>
    </source>
</evidence>
<dbReference type="GO" id="GO:0045071">
    <property type="term" value="P:negative regulation of viral genome replication"/>
    <property type="evidence" value="ECO:0007669"/>
    <property type="project" value="TreeGrafter"/>
</dbReference>
<keyword evidence="6" id="KW-0963">Cytoplasm</keyword>
<evidence type="ECO:0000256" key="4">
    <source>
        <dbReference type="ARBA" id="ARBA00009526"/>
    </source>
</evidence>
<keyword evidence="7" id="KW-0399">Innate immunity</keyword>
<evidence type="ECO:0000313" key="13">
    <source>
        <dbReference type="Proteomes" id="UP000558509"/>
    </source>
</evidence>
<dbReference type="SUPFAM" id="SSF54236">
    <property type="entry name" value="Ubiquitin-like"/>
    <property type="match status" value="2"/>
</dbReference>
<dbReference type="FunFam" id="3.10.20.90:FF:000205">
    <property type="entry name" value="2'-5'-oligoadenylate synthase-like protein 2"/>
    <property type="match status" value="1"/>
</dbReference>
<keyword evidence="9" id="KW-0694">RNA-binding</keyword>
<evidence type="ECO:0000313" key="12">
    <source>
        <dbReference type="EMBL" id="NXA71413.1"/>
    </source>
</evidence>
<feature type="domain" description="Ubiquitin-like" evidence="11">
    <location>
        <begin position="424"/>
        <end position="499"/>
    </location>
</feature>
<dbReference type="PROSITE" id="PS50053">
    <property type="entry name" value="UBIQUITIN_2"/>
    <property type="match status" value="2"/>
</dbReference>
<dbReference type="FunFam" id="3.30.460.10:FF:000007">
    <property type="entry name" value="2'-5'-oligoadenylate synthetase 1"/>
    <property type="match status" value="1"/>
</dbReference>
<dbReference type="PROSITE" id="PS00833">
    <property type="entry name" value="25A_SYNTH_2"/>
    <property type="match status" value="1"/>
</dbReference>
<dbReference type="CDD" id="cd05400">
    <property type="entry name" value="NT_2-5OAS_ClassI-CCAase"/>
    <property type="match status" value="1"/>
</dbReference>
<proteinExistence type="inferred from homology"/>
<feature type="non-terminal residue" evidence="12">
    <location>
        <position position="1"/>
    </location>
</feature>
<evidence type="ECO:0000256" key="6">
    <source>
        <dbReference type="ARBA" id="ARBA00022490"/>
    </source>
</evidence>
<evidence type="ECO:0000256" key="5">
    <source>
        <dbReference type="ARBA" id="ARBA00012577"/>
    </source>
</evidence>
<dbReference type="EMBL" id="VZTB01000128">
    <property type="protein sequence ID" value="NXA71413.1"/>
    <property type="molecule type" value="Genomic_DNA"/>
</dbReference>
<evidence type="ECO:0000256" key="7">
    <source>
        <dbReference type="ARBA" id="ARBA00022588"/>
    </source>
</evidence>
<dbReference type="PROSITE" id="PS50152">
    <property type="entry name" value="25A_SYNTH_3"/>
    <property type="match status" value="1"/>
</dbReference>
<evidence type="ECO:0000259" key="11">
    <source>
        <dbReference type="PROSITE" id="PS50053"/>
    </source>
</evidence>
<evidence type="ECO:0000256" key="9">
    <source>
        <dbReference type="ARBA" id="ARBA00022884"/>
    </source>
</evidence>
<dbReference type="GO" id="GO:0005654">
    <property type="term" value="C:nucleoplasm"/>
    <property type="evidence" value="ECO:0007669"/>
    <property type="project" value="TreeGrafter"/>
</dbReference>
<dbReference type="EC" id="2.7.7.84" evidence="5"/>
<dbReference type="Pfam" id="PF01909">
    <property type="entry name" value="NTP_transf_2"/>
    <property type="match status" value="1"/>
</dbReference>
<dbReference type="Gene3D" id="1.10.1410.20">
    <property type="entry name" value="2'-5'-oligoadenylate synthetase 1, domain 2"/>
    <property type="match status" value="1"/>
</dbReference>
<dbReference type="InterPro" id="IPR006117">
    <property type="entry name" value="2-5OAS_C_CS"/>
</dbReference>
<dbReference type="Proteomes" id="UP000558509">
    <property type="component" value="Unassembled WGS sequence"/>
</dbReference>
<evidence type="ECO:0000256" key="2">
    <source>
        <dbReference type="ARBA" id="ARBA00001946"/>
    </source>
</evidence>
<dbReference type="InterPro" id="IPR000626">
    <property type="entry name" value="Ubiquitin-like_dom"/>
</dbReference>
<comment type="subcellular location">
    <subcellularLocation>
        <location evidence="3">Cytoplasm</location>
    </subcellularLocation>
</comment>
<dbReference type="CDD" id="cd01811">
    <property type="entry name" value="Ubl1_OASL"/>
    <property type="match status" value="1"/>
</dbReference>
<dbReference type="GO" id="GO:0003725">
    <property type="term" value="F:double-stranded RNA binding"/>
    <property type="evidence" value="ECO:0007669"/>
    <property type="project" value="TreeGrafter"/>
</dbReference>
<dbReference type="GO" id="GO:0051607">
    <property type="term" value="P:defense response to virus"/>
    <property type="evidence" value="ECO:0007669"/>
    <property type="project" value="UniProtKB-KW"/>
</dbReference>
<dbReference type="Pfam" id="PF10421">
    <property type="entry name" value="OAS1_C"/>
    <property type="match status" value="1"/>
</dbReference>
<dbReference type="PANTHER" id="PTHR11258">
    <property type="entry name" value="2-5 OLIGOADENYLATE SYNTHETASE"/>
    <property type="match status" value="1"/>
</dbReference>
<dbReference type="InterPro" id="IPR029071">
    <property type="entry name" value="Ubiquitin-like_domsf"/>
</dbReference>
<organism evidence="12 13">
    <name type="scientific">Thryothorus ludovicianus</name>
    <name type="common">Carolina wren</name>
    <name type="synonym">Sylvia ludoviciana</name>
    <dbReference type="NCBI Taxonomy" id="74200"/>
    <lineage>
        <taxon>Eukaryota</taxon>
        <taxon>Metazoa</taxon>
        <taxon>Chordata</taxon>
        <taxon>Craniata</taxon>
        <taxon>Vertebrata</taxon>
        <taxon>Euteleostomi</taxon>
        <taxon>Archelosauria</taxon>
        <taxon>Archosauria</taxon>
        <taxon>Dinosauria</taxon>
        <taxon>Saurischia</taxon>
        <taxon>Theropoda</taxon>
        <taxon>Coelurosauria</taxon>
        <taxon>Aves</taxon>
        <taxon>Neognathae</taxon>
        <taxon>Neoaves</taxon>
        <taxon>Telluraves</taxon>
        <taxon>Australaves</taxon>
        <taxon>Passeriformes</taxon>
        <taxon>Certhiidae</taxon>
        <taxon>Troglodytinae</taxon>
        <taxon>Thryothorus</taxon>
    </lineage>
</organism>
<evidence type="ECO:0000256" key="3">
    <source>
        <dbReference type="ARBA" id="ARBA00004496"/>
    </source>
</evidence>
<comment type="similarity">
    <text evidence="4">Belongs to the 2-5A synthase family.</text>
</comment>
<keyword evidence="8" id="KW-0391">Immunity</keyword>
<dbReference type="InterPro" id="IPR002934">
    <property type="entry name" value="Polymerase_NTP_transf_dom"/>
</dbReference>
<dbReference type="GO" id="GO:0045087">
    <property type="term" value="P:innate immune response"/>
    <property type="evidence" value="ECO:0007669"/>
    <property type="project" value="UniProtKB-KW"/>
</dbReference>
<reference evidence="12 13" key="1">
    <citation type="submission" date="2019-09" db="EMBL/GenBank/DDBJ databases">
        <title>Bird 10,000 Genomes (B10K) Project - Family phase.</title>
        <authorList>
            <person name="Zhang G."/>
        </authorList>
    </citation>
    <scope>NUCLEOTIDE SEQUENCE [LARGE SCALE GENOMIC DNA]</scope>
    <source>
        <strain evidence="12">B10K-DU-001-68</strain>
        <tissue evidence="12">Muscle</tissue>
    </source>
</reference>
<dbReference type="FunFam" id="1.10.1410.20:FF:000001">
    <property type="entry name" value="2'-5'-oligoadenylate synthetase 1"/>
    <property type="match status" value="1"/>
</dbReference>
<dbReference type="SUPFAM" id="SSF81301">
    <property type="entry name" value="Nucleotidyltransferase"/>
    <property type="match status" value="1"/>
</dbReference>
<evidence type="ECO:0000256" key="10">
    <source>
        <dbReference type="ARBA" id="ARBA00023118"/>
    </source>
</evidence>
<gene>
    <name evidence="12" type="primary">Oasl2</name>
    <name evidence="12" type="ORF">THRLUD_R00131</name>
</gene>
<dbReference type="GO" id="GO:0016020">
    <property type="term" value="C:membrane"/>
    <property type="evidence" value="ECO:0007669"/>
    <property type="project" value="TreeGrafter"/>
</dbReference>
<name>A0A7K7Y0N9_THRLU</name>
<dbReference type="InterPro" id="IPR006116">
    <property type="entry name" value="NT_2-5OAS_ClassI-CCAase"/>
</dbReference>
<dbReference type="GO" id="GO:0046872">
    <property type="term" value="F:metal ion binding"/>
    <property type="evidence" value="ECO:0007669"/>
    <property type="project" value="UniProtKB-KW"/>
</dbReference>
<protein>
    <recommendedName>
        <fullName evidence="5">2'-5' oligoadenylate synthase</fullName>
        <ecNumber evidence="5">2.7.7.84</ecNumber>
    </recommendedName>
</protein>
<dbReference type="SUPFAM" id="SSF81631">
    <property type="entry name" value="PAP/OAS1 substrate-binding domain"/>
    <property type="match status" value="1"/>
</dbReference>
<accession>A0A7K7Y0N9</accession>
<comment type="caution">
    <text evidence="12">The sequence shown here is derived from an EMBL/GenBank/DDBJ whole genome shotgun (WGS) entry which is preliminary data.</text>
</comment>
<dbReference type="GO" id="GO:0001730">
    <property type="term" value="F:2'-5'-oligoadenylate synthetase activity"/>
    <property type="evidence" value="ECO:0007669"/>
    <property type="project" value="UniProtKB-EC"/>
</dbReference>
<evidence type="ECO:0000256" key="8">
    <source>
        <dbReference type="ARBA" id="ARBA00022859"/>
    </source>
</evidence>
<dbReference type="Pfam" id="PF00240">
    <property type="entry name" value="ubiquitin"/>
    <property type="match status" value="1"/>
</dbReference>
<feature type="non-terminal residue" evidence="12">
    <location>
        <position position="502"/>
    </location>
</feature>
<dbReference type="GO" id="GO:0005524">
    <property type="term" value="F:ATP binding"/>
    <property type="evidence" value="ECO:0007669"/>
    <property type="project" value="UniProtKB-KW"/>
</dbReference>
<dbReference type="InterPro" id="IPR043519">
    <property type="entry name" value="NT_sf"/>
</dbReference>
<keyword evidence="13" id="KW-1185">Reference proteome</keyword>